<dbReference type="EMBL" id="JANPWB010000004">
    <property type="protein sequence ID" value="KAJ1194580.1"/>
    <property type="molecule type" value="Genomic_DNA"/>
</dbReference>
<dbReference type="Proteomes" id="UP001066276">
    <property type="component" value="Chromosome 2_2"/>
</dbReference>
<feature type="compositionally biased region" description="Gly residues" evidence="1">
    <location>
        <begin position="28"/>
        <end position="40"/>
    </location>
</feature>
<proteinExistence type="predicted"/>
<feature type="region of interest" description="Disordered" evidence="1">
    <location>
        <begin position="160"/>
        <end position="180"/>
    </location>
</feature>
<accession>A0AAV7V2R7</accession>
<name>A0AAV7V2R7_PLEWA</name>
<evidence type="ECO:0000313" key="3">
    <source>
        <dbReference type="Proteomes" id="UP001066276"/>
    </source>
</evidence>
<organism evidence="2 3">
    <name type="scientific">Pleurodeles waltl</name>
    <name type="common">Iberian ribbed newt</name>
    <dbReference type="NCBI Taxonomy" id="8319"/>
    <lineage>
        <taxon>Eukaryota</taxon>
        <taxon>Metazoa</taxon>
        <taxon>Chordata</taxon>
        <taxon>Craniata</taxon>
        <taxon>Vertebrata</taxon>
        <taxon>Euteleostomi</taxon>
        <taxon>Amphibia</taxon>
        <taxon>Batrachia</taxon>
        <taxon>Caudata</taxon>
        <taxon>Salamandroidea</taxon>
        <taxon>Salamandridae</taxon>
        <taxon>Pleurodelinae</taxon>
        <taxon>Pleurodeles</taxon>
    </lineage>
</organism>
<keyword evidence="3" id="KW-1185">Reference proteome</keyword>
<feature type="region of interest" description="Disordered" evidence="1">
    <location>
        <begin position="28"/>
        <end position="51"/>
    </location>
</feature>
<evidence type="ECO:0000313" key="2">
    <source>
        <dbReference type="EMBL" id="KAJ1194580.1"/>
    </source>
</evidence>
<comment type="caution">
    <text evidence="2">The sequence shown here is derived from an EMBL/GenBank/DDBJ whole genome shotgun (WGS) entry which is preliminary data.</text>
</comment>
<sequence length="180" mass="19858">MVCLRKSWGSAVSAWALPEWRPAPAGAVGGLGEPARGGGAGRRRERQRGHRDWAAAVWKPEERRRPRRLEWHGARSAAPAVGYRRTVSERPRRGASIWGRKVSTGALSPLSPLPCAEQRQSLRLRHSCCWACHPGAWSAADPERGSQGHALHRIECLPTKTGKKELTRPRHGRLCAAPPQ</sequence>
<reference evidence="2" key="1">
    <citation type="journal article" date="2022" name="bioRxiv">
        <title>Sequencing and chromosome-scale assembly of the giantPleurodeles waltlgenome.</title>
        <authorList>
            <person name="Brown T."/>
            <person name="Elewa A."/>
            <person name="Iarovenko S."/>
            <person name="Subramanian E."/>
            <person name="Araus A.J."/>
            <person name="Petzold A."/>
            <person name="Susuki M."/>
            <person name="Suzuki K.-i.T."/>
            <person name="Hayashi T."/>
            <person name="Toyoda A."/>
            <person name="Oliveira C."/>
            <person name="Osipova E."/>
            <person name="Leigh N.D."/>
            <person name="Simon A."/>
            <person name="Yun M.H."/>
        </authorList>
    </citation>
    <scope>NUCLEOTIDE SEQUENCE</scope>
    <source>
        <strain evidence="2">20211129_DDA</strain>
        <tissue evidence="2">Liver</tissue>
    </source>
</reference>
<evidence type="ECO:0000256" key="1">
    <source>
        <dbReference type="SAM" id="MobiDB-lite"/>
    </source>
</evidence>
<dbReference type="AlphaFoldDB" id="A0AAV7V2R7"/>
<protein>
    <submittedName>
        <fullName evidence="2">Uncharacterized protein</fullName>
    </submittedName>
</protein>
<gene>
    <name evidence="2" type="ORF">NDU88_003868</name>
</gene>